<organism evidence="2 3">
    <name type="scientific">Kosakonia sacchari</name>
    <dbReference type="NCBI Taxonomy" id="1158459"/>
    <lineage>
        <taxon>Bacteria</taxon>
        <taxon>Pseudomonadati</taxon>
        <taxon>Pseudomonadota</taxon>
        <taxon>Gammaproteobacteria</taxon>
        <taxon>Enterobacterales</taxon>
        <taxon>Enterobacteriaceae</taxon>
        <taxon>Kosakonia</taxon>
    </lineage>
</organism>
<dbReference type="EMBL" id="CP137744">
    <property type="protein sequence ID" value="WOZ79304.1"/>
    <property type="molecule type" value="Genomic_DNA"/>
</dbReference>
<keyword evidence="1" id="KW-0812">Transmembrane</keyword>
<evidence type="ECO:0000313" key="2">
    <source>
        <dbReference type="EMBL" id="WOZ79304.1"/>
    </source>
</evidence>
<reference evidence="2 3" key="1">
    <citation type="submission" date="2023-10" db="EMBL/GenBank/DDBJ databases">
        <title>Genome sequencing of the isolated polysaccharide-producing bacterium Kosakonia sacchari KS2022.</title>
        <authorList>
            <person name="Yi X."/>
        </authorList>
    </citation>
    <scope>NUCLEOTIDE SEQUENCE [LARGE SCALE GENOMIC DNA]</scope>
    <source>
        <strain evidence="2 3">KS2022</strain>
    </source>
</reference>
<name>A0ABZ0MX84_9ENTR</name>
<dbReference type="RefSeq" id="WP_305735786.1">
    <property type="nucleotide sequence ID" value="NZ_CP137744.1"/>
</dbReference>
<dbReference type="Proteomes" id="UP001302368">
    <property type="component" value="Chromosome"/>
</dbReference>
<sequence length="119" mass="13542">MAAIVFDSPVFTISLIFIFCIGILLYCYHTGVVHDKFKKEGVRTDAKIVSKEKIGASGTGNTRFRMVVEFTTKNETVTVTTKRYFTPEDLIKIIRNDTVVLYYLPQDPQQVLLMPGEMK</sequence>
<evidence type="ECO:0000256" key="1">
    <source>
        <dbReference type="SAM" id="Phobius"/>
    </source>
</evidence>
<keyword evidence="3" id="KW-1185">Reference proteome</keyword>
<gene>
    <name evidence="2" type="ORF">Q8Y70_09735</name>
</gene>
<proteinExistence type="predicted"/>
<feature type="transmembrane region" description="Helical" evidence="1">
    <location>
        <begin position="6"/>
        <end position="28"/>
    </location>
</feature>
<protein>
    <submittedName>
        <fullName evidence="2">DUF3592 domain-containing protein</fullName>
    </submittedName>
</protein>
<keyword evidence="1" id="KW-0472">Membrane</keyword>
<keyword evidence="1" id="KW-1133">Transmembrane helix</keyword>
<evidence type="ECO:0000313" key="3">
    <source>
        <dbReference type="Proteomes" id="UP001302368"/>
    </source>
</evidence>
<accession>A0ABZ0MX84</accession>